<sequence length="257" mass="28224">MNNLKLVLLLTLVSLSAYAQKLPNKQTASLRAPATIKIDGKTDEWKDQFQAFNSALLANYTLSNDDENLYLIIKVKPFLVVDKIIRNGVVFTINHTVDKKDTAAVVITYPMLQRADRNAIANKFNMSIGVHDATDDKSDPVQTLNTLMAKRSKNIGVKGIKEIADDSISVYNDTGVKAAAKFAKPLTYVYELAIPLKYLNLPNNGAGAFSYHIQFKAGAGLGNTTFVSTRSDLLPPPPINSVSVADTDMWGQYKLAR</sequence>
<feature type="signal peptide" evidence="1">
    <location>
        <begin position="1"/>
        <end position="19"/>
    </location>
</feature>
<reference evidence="2" key="1">
    <citation type="submission" date="2020-10" db="EMBL/GenBank/DDBJ databases">
        <title>Mucilaginibacter mali sp. nov., isolated from rhizosphere soil of apple orchard.</title>
        <authorList>
            <person name="Lee J.-S."/>
            <person name="Kim H.S."/>
            <person name="Kim J.-S."/>
        </authorList>
    </citation>
    <scope>NUCLEOTIDE SEQUENCE</scope>
    <source>
        <strain evidence="2">KCTC 22746</strain>
    </source>
</reference>
<dbReference type="SUPFAM" id="SSF49344">
    <property type="entry name" value="CBD9-like"/>
    <property type="match status" value="1"/>
</dbReference>
<dbReference type="Gene3D" id="2.60.40.1190">
    <property type="match status" value="1"/>
</dbReference>
<proteinExistence type="predicted"/>
<keyword evidence="3" id="KW-1185">Reference proteome</keyword>
<organism evidence="2 3">
    <name type="scientific">Mucilaginibacter myungsuensis</name>
    <dbReference type="NCBI Taxonomy" id="649104"/>
    <lineage>
        <taxon>Bacteria</taxon>
        <taxon>Pseudomonadati</taxon>
        <taxon>Bacteroidota</taxon>
        <taxon>Sphingobacteriia</taxon>
        <taxon>Sphingobacteriales</taxon>
        <taxon>Sphingobacteriaceae</taxon>
        <taxon>Mucilaginibacter</taxon>
    </lineage>
</organism>
<comment type="caution">
    <text evidence="2">The sequence shown here is derived from an EMBL/GenBank/DDBJ whole genome shotgun (WGS) entry which is preliminary data.</text>
</comment>
<name>A0A929KZR8_9SPHI</name>
<evidence type="ECO:0000313" key="3">
    <source>
        <dbReference type="Proteomes" id="UP000622475"/>
    </source>
</evidence>
<evidence type="ECO:0000313" key="2">
    <source>
        <dbReference type="EMBL" id="MBE9663463.1"/>
    </source>
</evidence>
<feature type="chain" id="PRO_5037196942" evidence="1">
    <location>
        <begin position="20"/>
        <end position="257"/>
    </location>
</feature>
<gene>
    <name evidence="2" type="ORF">IRJ16_16365</name>
</gene>
<dbReference type="EMBL" id="JADFFL010000006">
    <property type="protein sequence ID" value="MBE9663463.1"/>
    <property type="molecule type" value="Genomic_DNA"/>
</dbReference>
<accession>A0A929KZR8</accession>
<keyword evidence="1" id="KW-0732">Signal</keyword>
<dbReference type="RefSeq" id="WP_194112694.1">
    <property type="nucleotide sequence ID" value="NZ_JADFFL010000006.1"/>
</dbReference>
<dbReference type="Proteomes" id="UP000622475">
    <property type="component" value="Unassembled WGS sequence"/>
</dbReference>
<protein>
    <submittedName>
        <fullName evidence="2">Uncharacterized protein</fullName>
    </submittedName>
</protein>
<dbReference type="AlphaFoldDB" id="A0A929KZR8"/>
<evidence type="ECO:0000256" key="1">
    <source>
        <dbReference type="SAM" id="SignalP"/>
    </source>
</evidence>